<feature type="compositionally biased region" description="Basic residues" evidence="1">
    <location>
        <begin position="463"/>
        <end position="474"/>
    </location>
</feature>
<feature type="region of interest" description="Disordered" evidence="1">
    <location>
        <begin position="463"/>
        <end position="646"/>
    </location>
</feature>
<feature type="compositionally biased region" description="Basic and acidic residues" evidence="1">
    <location>
        <begin position="10"/>
        <end position="33"/>
    </location>
</feature>
<feature type="region of interest" description="Disordered" evidence="1">
    <location>
        <begin position="368"/>
        <end position="402"/>
    </location>
</feature>
<dbReference type="OrthoDB" id="10688631at2759"/>
<evidence type="ECO:0000313" key="2">
    <source>
        <dbReference type="EMBL" id="KAF2661174.1"/>
    </source>
</evidence>
<sequence length="646" mass="72541">MDRKRARSPYSDRDGQDVRRFEKRQRTAERSSSDTETPIQSRQDTRSQGLHNGAQSLDGAQPAHGAHENPQPQGHHGEVQKSDGPVENRFALVPGPVQCSEGRDYQEKKWLGMKEKTTYMDIDQQKLRLEAEQFCMLPRHLNVATKTELARWVACKREVALWGSEDRKDFLRNLSQCETLKPEDEEEDSDDECVCAYCTGTYGWKKHDQDAFIITWYWSRGIMKEAGYLKIEDSEDVSTPRDELVREATAKGINVEEMELEHKNREAMKALTSDHRMSREYLEGLPTDELRRLAEKRRIRTLSLQDFDIIWRILHVGQTTGKTDGTKLLTQAEAEAAAFVRPPASGYKPVHTNPVATKKPAPAINHGKVVQTDKPDSERRDVPAQTRDASIHTEPVGPEPRNPEIVATEHGGIEPGDAGQTNNGQEIVDLEAIQETEQQNVDLEDVETEDAAIIDTTTKRVMKPPRDKFRKQRPLQKILFAKMKRQADASEAHVPQPAEPAATAASAAEQPQTATEPRGKKRARAEADVAEEPRRSKRLRDKQQTAPAPAPTPAPRAADNVVAPAPAPPAPDDNIASRVGKRRLPKDPEVKKPPPAKRQKKVPVVPAVQQTPAVDGPAGRLRPRKRKEPEVEKERPPPAKRGRRRK</sequence>
<feature type="compositionally biased region" description="Basic and acidic residues" evidence="1">
    <location>
        <begin position="627"/>
        <end position="637"/>
    </location>
</feature>
<organism evidence="2 3">
    <name type="scientific">Lophiostoma macrostomum CBS 122681</name>
    <dbReference type="NCBI Taxonomy" id="1314788"/>
    <lineage>
        <taxon>Eukaryota</taxon>
        <taxon>Fungi</taxon>
        <taxon>Dikarya</taxon>
        <taxon>Ascomycota</taxon>
        <taxon>Pezizomycotina</taxon>
        <taxon>Dothideomycetes</taxon>
        <taxon>Pleosporomycetidae</taxon>
        <taxon>Pleosporales</taxon>
        <taxon>Lophiostomataceae</taxon>
        <taxon>Lophiostoma</taxon>
    </lineage>
</organism>
<reference evidence="2" key="1">
    <citation type="journal article" date="2020" name="Stud. Mycol.">
        <title>101 Dothideomycetes genomes: a test case for predicting lifestyles and emergence of pathogens.</title>
        <authorList>
            <person name="Haridas S."/>
            <person name="Albert R."/>
            <person name="Binder M."/>
            <person name="Bloem J."/>
            <person name="Labutti K."/>
            <person name="Salamov A."/>
            <person name="Andreopoulos B."/>
            <person name="Baker S."/>
            <person name="Barry K."/>
            <person name="Bills G."/>
            <person name="Bluhm B."/>
            <person name="Cannon C."/>
            <person name="Castanera R."/>
            <person name="Culley D."/>
            <person name="Daum C."/>
            <person name="Ezra D."/>
            <person name="Gonzalez J."/>
            <person name="Henrissat B."/>
            <person name="Kuo A."/>
            <person name="Liang C."/>
            <person name="Lipzen A."/>
            <person name="Lutzoni F."/>
            <person name="Magnuson J."/>
            <person name="Mondo S."/>
            <person name="Nolan M."/>
            <person name="Ohm R."/>
            <person name="Pangilinan J."/>
            <person name="Park H.-J."/>
            <person name="Ramirez L."/>
            <person name="Alfaro M."/>
            <person name="Sun H."/>
            <person name="Tritt A."/>
            <person name="Yoshinaga Y."/>
            <person name="Zwiers L.-H."/>
            <person name="Turgeon B."/>
            <person name="Goodwin S."/>
            <person name="Spatafora J."/>
            <person name="Crous P."/>
            <person name="Grigoriev I."/>
        </authorList>
    </citation>
    <scope>NUCLEOTIDE SEQUENCE</scope>
    <source>
        <strain evidence="2">CBS 122681</strain>
    </source>
</reference>
<feature type="compositionally biased region" description="Basic and acidic residues" evidence="1">
    <location>
        <begin position="371"/>
        <end position="382"/>
    </location>
</feature>
<protein>
    <submittedName>
        <fullName evidence="2">Uncharacterized protein</fullName>
    </submittedName>
</protein>
<feature type="region of interest" description="Disordered" evidence="1">
    <location>
        <begin position="1"/>
        <end position="98"/>
    </location>
</feature>
<dbReference type="Proteomes" id="UP000799324">
    <property type="component" value="Unassembled WGS sequence"/>
</dbReference>
<feature type="compositionally biased region" description="Polar residues" evidence="1">
    <location>
        <begin position="34"/>
        <end position="55"/>
    </location>
</feature>
<feature type="compositionally biased region" description="Basic and acidic residues" evidence="1">
    <location>
        <begin position="524"/>
        <end position="534"/>
    </location>
</feature>
<dbReference type="AlphaFoldDB" id="A0A6A6TRB9"/>
<evidence type="ECO:0000313" key="3">
    <source>
        <dbReference type="Proteomes" id="UP000799324"/>
    </source>
</evidence>
<keyword evidence="3" id="KW-1185">Reference proteome</keyword>
<proteinExistence type="predicted"/>
<feature type="compositionally biased region" description="Low complexity" evidence="1">
    <location>
        <begin position="499"/>
        <end position="516"/>
    </location>
</feature>
<accession>A0A6A6TRB9</accession>
<gene>
    <name evidence="2" type="ORF">K491DRAFT_674153</name>
</gene>
<dbReference type="EMBL" id="MU004295">
    <property type="protein sequence ID" value="KAF2661174.1"/>
    <property type="molecule type" value="Genomic_DNA"/>
</dbReference>
<feature type="compositionally biased region" description="Basic and acidic residues" evidence="1">
    <location>
        <begin position="75"/>
        <end position="86"/>
    </location>
</feature>
<feature type="compositionally biased region" description="Low complexity" evidence="1">
    <location>
        <begin position="602"/>
        <end position="614"/>
    </location>
</feature>
<evidence type="ECO:0000256" key="1">
    <source>
        <dbReference type="SAM" id="MobiDB-lite"/>
    </source>
</evidence>
<feature type="compositionally biased region" description="Low complexity" evidence="1">
    <location>
        <begin position="555"/>
        <end position="564"/>
    </location>
</feature>
<name>A0A6A6TRB9_9PLEO</name>